<keyword evidence="1" id="KW-0472">Membrane</keyword>
<keyword evidence="1" id="KW-0812">Transmembrane</keyword>
<keyword evidence="3" id="KW-1185">Reference proteome</keyword>
<accession>A0ABV6CV01</accession>
<gene>
    <name evidence="2" type="ORF">ACFFJC_06125</name>
</gene>
<organism evidence="2 3">
    <name type="scientific">Novosphingobium soli</name>
    <dbReference type="NCBI Taxonomy" id="574956"/>
    <lineage>
        <taxon>Bacteria</taxon>
        <taxon>Pseudomonadati</taxon>
        <taxon>Pseudomonadota</taxon>
        <taxon>Alphaproteobacteria</taxon>
        <taxon>Sphingomonadales</taxon>
        <taxon>Sphingomonadaceae</taxon>
        <taxon>Novosphingobium</taxon>
    </lineage>
</organism>
<evidence type="ECO:0000256" key="1">
    <source>
        <dbReference type="SAM" id="Phobius"/>
    </source>
</evidence>
<dbReference type="RefSeq" id="WP_379486614.1">
    <property type="nucleotide sequence ID" value="NZ_JBHLWK010000009.1"/>
</dbReference>
<keyword evidence="1" id="KW-1133">Transmembrane helix</keyword>
<feature type="transmembrane region" description="Helical" evidence="1">
    <location>
        <begin position="402"/>
        <end position="421"/>
    </location>
</feature>
<comment type="caution">
    <text evidence="2">The sequence shown here is derived from an EMBL/GenBank/DDBJ whole genome shotgun (WGS) entry which is preliminary data.</text>
</comment>
<evidence type="ECO:0000313" key="2">
    <source>
        <dbReference type="EMBL" id="MFC0203846.1"/>
    </source>
</evidence>
<dbReference type="PANTHER" id="PTHR34219:SF3">
    <property type="entry name" value="BLL7967 PROTEIN"/>
    <property type="match status" value="1"/>
</dbReference>
<protein>
    <submittedName>
        <fullName evidence="2">PepSY-associated TM helix domain-containing protein</fullName>
    </submittedName>
</protein>
<dbReference type="Proteomes" id="UP001589798">
    <property type="component" value="Unassembled WGS sequence"/>
</dbReference>
<feature type="transmembrane region" description="Helical" evidence="1">
    <location>
        <begin position="378"/>
        <end position="396"/>
    </location>
</feature>
<dbReference type="Pfam" id="PF03929">
    <property type="entry name" value="PepSY_TM"/>
    <property type="match status" value="1"/>
</dbReference>
<reference evidence="2 3" key="1">
    <citation type="submission" date="2024-09" db="EMBL/GenBank/DDBJ databases">
        <authorList>
            <person name="Sun Q."/>
            <person name="Mori K."/>
        </authorList>
    </citation>
    <scope>NUCLEOTIDE SEQUENCE [LARGE SCALE GENOMIC DNA]</scope>
    <source>
        <strain evidence="2 3">CCM 7706</strain>
    </source>
</reference>
<feature type="transmembrane region" description="Helical" evidence="1">
    <location>
        <begin position="337"/>
        <end position="358"/>
    </location>
</feature>
<name>A0ABV6CV01_9SPHN</name>
<dbReference type="EMBL" id="JBHLWK010000009">
    <property type="protein sequence ID" value="MFC0203846.1"/>
    <property type="molecule type" value="Genomic_DNA"/>
</dbReference>
<sequence length="447" mass="47222">MSAAPEPSTVKRALAGHAAIGLVAGALLYLVCLTGTLAVFYQELQRFEQAQAPEMTAIAPAAAQRAVEAALAAEHGQPTTSHLYVHLPVAELPRATVTTDTRATHVLPDGRLAGPEEIAWSDFLVALHYALNVPGLIGMIVVGGLGVMILALAISGVVAHPRIFRDAFLLRARDGSGLGLADWHNRMSVWSLPFSVAVALTGAVIGLAAVTGYALAALDHGGDIEAVYAPLFGAEGKPDKRPAAAPDVARALGYMARHYPGVTVTYAIIHDPLTVGQEVQISAEHPRRLIFGETYRFDGQGRFLGPAGLADGELGQQAAASTYKLHFGNFGGLPVKLAYFVLGAALTAICATGTYIWLGKRRRRGHDEPRLLKAWDAVVWGMPLVLALTLAARFALGNAAPLVAIFWIGTLLALAAAFAPMRPARFRRALQLALGAACLLALVLRWA</sequence>
<evidence type="ECO:0000313" key="3">
    <source>
        <dbReference type="Proteomes" id="UP001589798"/>
    </source>
</evidence>
<dbReference type="PANTHER" id="PTHR34219">
    <property type="entry name" value="IRON-REGULATED INNER MEMBRANE PROTEIN-RELATED"/>
    <property type="match status" value="1"/>
</dbReference>
<feature type="transmembrane region" description="Helical" evidence="1">
    <location>
        <begin position="20"/>
        <end position="41"/>
    </location>
</feature>
<dbReference type="InterPro" id="IPR005625">
    <property type="entry name" value="PepSY-ass_TM"/>
</dbReference>
<proteinExistence type="predicted"/>
<feature type="transmembrane region" description="Helical" evidence="1">
    <location>
        <begin position="194"/>
        <end position="216"/>
    </location>
</feature>
<feature type="transmembrane region" description="Helical" evidence="1">
    <location>
        <begin position="136"/>
        <end position="159"/>
    </location>
</feature>